<feature type="signal peptide" evidence="2">
    <location>
        <begin position="1"/>
        <end position="18"/>
    </location>
</feature>
<feature type="chain" id="PRO_5005514860" description="Lipoprotein" evidence="2">
    <location>
        <begin position="19"/>
        <end position="103"/>
    </location>
</feature>
<keyword evidence="2" id="KW-0732">Signal</keyword>
<gene>
    <name evidence="3" type="ORF">MBSD_n0791</name>
</gene>
<evidence type="ECO:0000256" key="2">
    <source>
        <dbReference type="SAM" id="SignalP"/>
    </source>
</evidence>
<evidence type="ECO:0000256" key="1">
    <source>
        <dbReference type="SAM" id="MobiDB-lite"/>
    </source>
</evidence>
<protein>
    <recommendedName>
        <fullName evidence="5">Lipoprotein</fullName>
    </recommendedName>
</protein>
<reference evidence="3" key="1">
    <citation type="submission" date="2015-08" db="EMBL/GenBank/DDBJ databases">
        <title>Complete DNA Sequence of Pseudomonas syringae pv. actinidiae, the Causal Agent of Kiwifruit Canker Disease.</title>
        <authorList>
            <person name="Rikkerink E.H.A."/>
            <person name="Fineran P.C."/>
        </authorList>
    </citation>
    <scope>NUCLEOTIDE SEQUENCE</scope>
    <source>
        <strain evidence="3">SkMP5</strain>
    </source>
</reference>
<evidence type="ECO:0008006" key="5">
    <source>
        <dbReference type="Google" id="ProtNLM"/>
    </source>
</evidence>
<evidence type="ECO:0000313" key="4">
    <source>
        <dbReference type="Proteomes" id="UP000253740"/>
    </source>
</evidence>
<dbReference type="EMBL" id="DF970161">
    <property type="protein sequence ID" value="GAP65501.1"/>
    <property type="molecule type" value="Genomic_DNA"/>
</dbReference>
<accession>A0A0K8QLA4</accession>
<name>A0A0K8QLA4_9GAMM</name>
<dbReference type="AlphaFoldDB" id="A0A0K8QLA4"/>
<dbReference type="Proteomes" id="UP000253740">
    <property type="component" value="Unassembled WGS sequence"/>
</dbReference>
<organism evidence="3">
    <name type="scientific">Mizugakiibacter sediminis</name>
    <dbReference type="NCBI Taxonomy" id="1475481"/>
    <lineage>
        <taxon>Bacteria</taxon>
        <taxon>Pseudomonadati</taxon>
        <taxon>Pseudomonadota</taxon>
        <taxon>Gammaproteobacteria</taxon>
        <taxon>Lysobacterales</taxon>
        <taxon>Rhodanobacteraceae</taxon>
        <taxon>Mizugakiibacter</taxon>
    </lineage>
</organism>
<dbReference type="STRING" id="1475481.GCA_000953855_00803"/>
<keyword evidence="4" id="KW-1185">Reference proteome</keyword>
<evidence type="ECO:0000313" key="3">
    <source>
        <dbReference type="EMBL" id="GAP65501.1"/>
    </source>
</evidence>
<dbReference type="RefSeq" id="WP_062535319.1">
    <property type="nucleotide sequence ID" value="NZ_DF970161.1"/>
</dbReference>
<feature type="region of interest" description="Disordered" evidence="1">
    <location>
        <begin position="82"/>
        <end position="103"/>
    </location>
</feature>
<proteinExistence type="predicted"/>
<sequence length="103" mass="12136">MRRTYFPLLLAAALAPLAGCVYDPGYGYVRGGYYGDAYHRRGEVIYEDIGPAYYSAPYSDPWCCYYGPSLGIGLYYRDYDGRHRWRGGHDRHRDRDDDRRRHR</sequence>